<evidence type="ECO:0000256" key="2">
    <source>
        <dbReference type="ARBA" id="ARBA00022448"/>
    </source>
</evidence>
<dbReference type="CDD" id="cd13565">
    <property type="entry name" value="PBP2_PstS"/>
    <property type="match status" value="1"/>
</dbReference>
<evidence type="ECO:0000259" key="4">
    <source>
        <dbReference type="Pfam" id="PF12849"/>
    </source>
</evidence>
<dbReference type="NCBIfam" id="TIGR00975">
    <property type="entry name" value="3a0107s03"/>
    <property type="match status" value="1"/>
</dbReference>
<dbReference type="GO" id="GO:0043190">
    <property type="term" value="C:ATP-binding cassette (ABC) transporter complex"/>
    <property type="evidence" value="ECO:0007669"/>
    <property type="project" value="InterPro"/>
</dbReference>
<dbReference type="Pfam" id="PF12849">
    <property type="entry name" value="PBP_like_2"/>
    <property type="match status" value="1"/>
</dbReference>
<dbReference type="GO" id="GO:0042301">
    <property type="term" value="F:phosphate ion binding"/>
    <property type="evidence" value="ECO:0007669"/>
    <property type="project" value="InterPro"/>
</dbReference>
<dbReference type="Gene3D" id="3.40.190.10">
    <property type="entry name" value="Periplasmic binding protein-like II"/>
    <property type="match status" value="2"/>
</dbReference>
<keyword evidence="3" id="KW-0592">Phosphate transport</keyword>
<accession>A0A6J7DH07</accession>
<dbReference type="InterPro" id="IPR024370">
    <property type="entry name" value="PBP_domain"/>
</dbReference>
<sequence length="365" mass="37152">MNASTARRGFAAAAIVLSLTFALSACGGNSNNNASSNNAKIDCSTGSIKASGSTAQKNAIADWINNYQSACTGATVDYQAVGSSAGIADFVNKQTAFAGSDSALKPEDQPKADARCATGKAIDIPMVGGAITLAYNVNGVDSLTLTPAVIAGIFNNSITKWNDSKIADLNKSVTLPDATIAQFHRSDGSGTTDNFTKYLAAAAPSVWKLGNDKAWKATGGQGAKGNDGIASALKSTDNSIGYVELSFAQDAALKVASVDNGAGAVEPNAQTAAATIAKATRVDASSNIKLKVDYTIKSADAYPIVLVTYEITCQKGLGSSDLALTKSFLTYTASDAAQANLADNGYVPISGDLLTAVRASVASIS</sequence>
<dbReference type="PANTHER" id="PTHR42996:SF1">
    <property type="entry name" value="PHOSPHATE-BINDING PROTEIN PSTS"/>
    <property type="match status" value="1"/>
</dbReference>
<dbReference type="SUPFAM" id="SSF53850">
    <property type="entry name" value="Periplasmic binding protein-like II"/>
    <property type="match status" value="1"/>
</dbReference>
<dbReference type="InterPro" id="IPR050962">
    <property type="entry name" value="Phosphate-bind_PstS"/>
</dbReference>
<evidence type="ECO:0000256" key="1">
    <source>
        <dbReference type="ARBA" id="ARBA00008725"/>
    </source>
</evidence>
<dbReference type="AlphaFoldDB" id="A0A6J7DH07"/>
<dbReference type="PIRSF" id="PIRSF002756">
    <property type="entry name" value="PstS"/>
    <property type="match status" value="1"/>
</dbReference>
<feature type="domain" description="PBP" evidence="4">
    <location>
        <begin position="43"/>
        <end position="335"/>
    </location>
</feature>
<comment type="similarity">
    <text evidence="1">Belongs to the PstS family.</text>
</comment>
<protein>
    <submittedName>
        <fullName evidence="5">Unannotated protein</fullName>
    </submittedName>
</protein>
<evidence type="ECO:0000313" key="5">
    <source>
        <dbReference type="EMBL" id="CAB4868165.1"/>
    </source>
</evidence>
<dbReference type="EMBL" id="CAFBLM010000022">
    <property type="protein sequence ID" value="CAB4868165.1"/>
    <property type="molecule type" value="Genomic_DNA"/>
</dbReference>
<gene>
    <name evidence="5" type="ORF">UFOPK3401_00643</name>
</gene>
<dbReference type="InterPro" id="IPR005673">
    <property type="entry name" value="ABC_phos-bd_PstS"/>
</dbReference>
<organism evidence="5">
    <name type="scientific">freshwater metagenome</name>
    <dbReference type="NCBI Taxonomy" id="449393"/>
    <lineage>
        <taxon>unclassified sequences</taxon>
        <taxon>metagenomes</taxon>
        <taxon>ecological metagenomes</taxon>
    </lineage>
</organism>
<proteinExistence type="inferred from homology"/>
<dbReference type="GO" id="GO:0035435">
    <property type="term" value="P:phosphate ion transmembrane transport"/>
    <property type="evidence" value="ECO:0007669"/>
    <property type="project" value="InterPro"/>
</dbReference>
<dbReference type="PROSITE" id="PS51257">
    <property type="entry name" value="PROKAR_LIPOPROTEIN"/>
    <property type="match status" value="1"/>
</dbReference>
<reference evidence="5" key="1">
    <citation type="submission" date="2020-05" db="EMBL/GenBank/DDBJ databases">
        <authorList>
            <person name="Chiriac C."/>
            <person name="Salcher M."/>
            <person name="Ghai R."/>
            <person name="Kavagutti S V."/>
        </authorList>
    </citation>
    <scope>NUCLEOTIDE SEQUENCE</scope>
</reference>
<evidence type="ECO:0000256" key="3">
    <source>
        <dbReference type="ARBA" id="ARBA00022592"/>
    </source>
</evidence>
<dbReference type="PANTHER" id="PTHR42996">
    <property type="entry name" value="PHOSPHATE-BINDING PROTEIN PSTS"/>
    <property type="match status" value="1"/>
</dbReference>
<name>A0A6J7DH07_9ZZZZ</name>
<keyword evidence="2" id="KW-0813">Transport</keyword>